<dbReference type="AlphaFoldDB" id="A0A6A5Z132"/>
<protein>
    <submittedName>
        <fullName evidence="2">Uncharacterized protein</fullName>
    </submittedName>
</protein>
<accession>A0A6A5Z132</accession>
<organism evidence="2 3">
    <name type="scientific">Lophiotrema nucula</name>
    <dbReference type="NCBI Taxonomy" id="690887"/>
    <lineage>
        <taxon>Eukaryota</taxon>
        <taxon>Fungi</taxon>
        <taxon>Dikarya</taxon>
        <taxon>Ascomycota</taxon>
        <taxon>Pezizomycotina</taxon>
        <taxon>Dothideomycetes</taxon>
        <taxon>Pleosporomycetidae</taxon>
        <taxon>Pleosporales</taxon>
        <taxon>Lophiotremataceae</taxon>
        <taxon>Lophiotrema</taxon>
    </lineage>
</organism>
<dbReference type="OrthoDB" id="3781480at2759"/>
<feature type="region of interest" description="Disordered" evidence="1">
    <location>
        <begin position="1"/>
        <end position="29"/>
    </location>
</feature>
<evidence type="ECO:0000313" key="3">
    <source>
        <dbReference type="Proteomes" id="UP000799770"/>
    </source>
</evidence>
<reference evidence="2" key="1">
    <citation type="journal article" date="2020" name="Stud. Mycol.">
        <title>101 Dothideomycetes genomes: a test case for predicting lifestyles and emergence of pathogens.</title>
        <authorList>
            <person name="Haridas S."/>
            <person name="Albert R."/>
            <person name="Binder M."/>
            <person name="Bloem J."/>
            <person name="Labutti K."/>
            <person name="Salamov A."/>
            <person name="Andreopoulos B."/>
            <person name="Baker S."/>
            <person name="Barry K."/>
            <person name="Bills G."/>
            <person name="Bluhm B."/>
            <person name="Cannon C."/>
            <person name="Castanera R."/>
            <person name="Culley D."/>
            <person name="Daum C."/>
            <person name="Ezra D."/>
            <person name="Gonzalez J."/>
            <person name="Henrissat B."/>
            <person name="Kuo A."/>
            <person name="Liang C."/>
            <person name="Lipzen A."/>
            <person name="Lutzoni F."/>
            <person name="Magnuson J."/>
            <person name="Mondo S."/>
            <person name="Nolan M."/>
            <person name="Ohm R."/>
            <person name="Pangilinan J."/>
            <person name="Park H.-J."/>
            <person name="Ramirez L."/>
            <person name="Alfaro M."/>
            <person name="Sun H."/>
            <person name="Tritt A."/>
            <person name="Yoshinaga Y."/>
            <person name="Zwiers L.-H."/>
            <person name="Turgeon B."/>
            <person name="Goodwin S."/>
            <person name="Spatafora J."/>
            <person name="Crous P."/>
            <person name="Grigoriev I."/>
        </authorList>
    </citation>
    <scope>NUCLEOTIDE SEQUENCE</scope>
    <source>
        <strain evidence="2">CBS 627.86</strain>
    </source>
</reference>
<dbReference type="Proteomes" id="UP000799770">
    <property type="component" value="Unassembled WGS sequence"/>
</dbReference>
<sequence>MKPFSSGKPPPLTSLGEPANASRDHKSKNVEEMVAQEQVKLGELEEEKRRRIEKIMRLEVEKTKADDSLVILTAALSKRESMALSEQVLARLPPELRTSIYTYLWDWIARRKAEQTLVRCWGWCGSSAGRCNCQQWRILPHFVLPGFVVEQFAQEAAATFYQSVGKHTIENIYGAAEPDCFTHDLFRRVLVPTDHLRQLQFILTTSPGYISETSREESMSTVIQSILRSV</sequence>
<name>A0A6A5Z132_9PLEO</name>
<evidence type="ECO:0000313" key="2">
    <source>
        <dbReference type="EMBL" id="KAF2112108.1"/>
    </source>
</evidence>
<dbReference type="EMBL" id="ML977332">
    <property type="protein sequence ID" value="KAF2112108.1"/>
    <property type="molecule type" value="Genomic_DNA"/>
</dbReference>
<evidence type="ECO:0000256" key="1">
    <source>
        <dbReference type="SAM" id="MobiDB-lite"/>
    </source>
</evidence>
<gene>
    <name evidence="2" type="ORF">BDV96DRAFT_602560</name>
</gene>
<proteinExistence type="predicted"/>
<keyword evidence="3" id="KW-1185">Reference proteome</keyword>